<dbReference type="STRING" id="6182.A0A4Z2DWQ3"/>
<feature type="compositionally biased region" description="Basic and acidic residues" evidence="7">
    <location>
        <begin position="1132"/>
        <end position="1144"/>
    </location>
</feature>
<comment type="caution">
    <text evidence="9">The sequence shown here is derived from an EMBL/GenBank/DDBJ whole genome shotgun (WGS) entry which is preliminary data.</text>
</comment>
<evidence type="ECO:0000256" key="5">
    <source>
        <dbReference type="ARBA" id="ARBA00023242"/>
    </source>
</evidence>
<sequence length="1144" mass="127813">MAFNSSTEQLINVSHNNHNAHNENRNFRINSVLGLPNILSLQSNNLPLSHSLHSSFHDLQSNLTMSTEAMNATTATHFYNQRNQQSMKLPMPPWLTNTLWDKKNYTDLISNLRSPLNLNDNLLEVNRNNHNLCESSLEAATECNQLRSHSKCPSTESSVSSSVNIINNSSLIVSSFGTTAQTPHLTFPSNRFLTMSSNTKQNNDILDDNLLKASLATAMNTIATTSANTSTATSVLNDIHNNNDNNIKMNYSQSMIAMAAMAAAALATNNFKLPATVTSCNPLISETNLDSCIINNNNNSNGNINGIANVNSNTPDISSIMNVVAAAASVMGSHLLFNNNNTNNNINKNHNNSNNRNSTNNHLVNNWKTDTSHNIKDKETCKNINNTSSSSSTLLSGLKSCPTSLLLQPNFESQLDIDSSSLFLSSSSSSPSAGTTVGAALSETTGIRPEVELIDKQLWDKFHCHGTEMVITKSGRRMFPPFKVKITGLEKRAKYIVLMDIVALDDCRYKFQNNLWTIAGKADPEMPKRMYIHPDSPSTGEQWMQKIISFHKLKLTNNISDKHGYTILNSMHKYQPRFHLVRANDILRLPYSKFHTYTFKETQFLAVTAYQNEKITQLKIDNNPFAKGFRESGGGRRDKKRLDGLKYSNRPVSHNCDDQKGREIFECPINTSDTENEHELDDVDIQFSPQFDNNNSSMKRLLPLPISRTESKSGKHSNKRIGLKGLNDFTGRTEKIRRTHHHDQHFYSSHDNRYTTDFSLISEQQHNNTYCQKGIDSKQNTSSVVLCPSTLNSNNNMFPSSFTTDLKRNPLLHFSKLNEIPPNVTVMSSESGGCFDNSNNLHNGHLMMNHGSSNYITRSEEVIDFDRIRFSANNTNTINKQMNLTDKNDSSQFNKFLSAWTNHFTAQLIQNQLIDRKVSCPVTTIPPITPSTVLTSTIQNSFRNSMNPMQQSEESTHGSDFNPLSNYSANLAIYMQQYPQFIPHILSLFHHNPFVLDTIGRDCVTTSSSQLNENIITTSSSPLNSSHNATIANCIINKNNTISNIDIINENSDVNLLKSKPNREQRSPDFSIYALTNLQRNSTSPKSVIQSIPSSPSSSTSSSSHLITNELPSVHSIDSDDQSVHKQLSNDFVHKSPAEQNRKG</sequence>
<dbReference type="GO" id="GO:0000978">
    <property type="term" value="F:RNA polymerase II cis-regulatory region sequence-specific DNA binding"/>
    <property type="evidence" value="ECO:0007669"/>
    <property type="project" value="InterPro"/>
</dbReference>
<dbReference type="PROSITE" id="PS50252">
    <property type="entry name" value="TBOX_3"/>
    <property type="match status" value="1"/>
</dbReference>
<accession>A0A4Z2DWQ3</accession>
<comment type="caution">
    <text evidence="6">Lacks conserved residue(s) required for the propagation of feature annotation.</text>
</comment>
<dbReference type="GO" id="GO:0000785">
    <property type="term" value="C:chromatin"/>
    <property type="evidence" value="ECO:0007669"/>
    <property type="project" value="TreeGrafter"/>
</dbReference>
<dbReference type="InterPro" id="IPR018186">
    <property type="entry name" value="TF_T-box_CS"/>
</dbReference>
<dbReference type="PRINTS" id="PR00937">
    <property type="entry name" value="TBOX"/>
</dbReference>
<keyword evidence="3 6" id="KW-0238">DNA-binding</keyword>
<evidence type="ECO:0000256" key="2">
    <source>
        <dbReference type="ARBA" id="ARBA00023015"/>
    </source>
</evidence>
<dbReference type="GO" id="GO:0000981">
    <property type="term" value="F:DNA-binding transcription factor activity, RNA polymerase II-specific"/>
    <property type="evidence" value="ECO:0007669"/>
    <property type="project" value="TreeGrafter"/>
</dbReference>
<dbReference type="CDD" id="cd20188">
    <property type="entry name" value="T-box_TBX2_3-like"/>
    <property type="match status" value="1"/>
</dbReference>
<dbReference type="PANTHER" id="PTHR11267:SF181">
    <property type="entry name" value="OPTOMOTOR-BLIND PROTEIN"/>
    <property type="match status" value="1"/>
</dbReference>
<keyword evidence="5 6" id="KW-0539">Nucleus</keyword>
<keyword evidence="4" id="KW-0804">Transcription</keyword>
<protein>
    <submittedName>
        <fullName evidence="9">T-box transcription factor TBX3</fullName>
    </submittedName>
</protein>
<comment type="subcellular location">
    <subcellularLocation>
        <location evidence="1 6">Nucleus</location>
    </subcellularLocation>
</comment>
<dbReference type="PROSITE" id="PS01264">
    <property type="entry name" value="TBOX_2"/>
    <property type="match status" value="1"/>
</dbReference>
<dbReference type="InterPro" id="IPR008967">
    <property type="entry name" value="p53-like_TF_DNA-bd_sf"/>
</dbReference>
<keyword evidence="10" id="KW-1185">Reference proteome</keyword>
<evidence type="ECO:0000256" key="3">
    <source>
        <dbReference type="ARBA" id="ARBA00023125"/>
    </source>
</evidence>
<dbReference type="PROSITE" id="PS01283">
    <property type="entry name" value="TBOX_1"/>
    <property type="match status" value="1"/>
</dbReference>
<feature type="compositionally biased region" description="Low complexity" evidence="7">
    <location>
        <begin position="1084"/>
        <end position="1104"/>
    </location>
</feature>
<dbReference type="AlphaFoldDB" id="A0A4Z2DWQ3"/>
<organism evidence="9 10">
    <name type="scientific">Schistosoma japonicum</name>
    <name type="common">Blood fluke</name>
    <dbReference type="NCBI Taxonomy" id="6182"/>
    <lineage>
        <taxon>Eukaryota</taxon>
        <taxon>Metazoa</taxon>
        <taxon>Spiralia</taxon>
        <taxon>Lophotrochozoa</taxon>
        <taxon>Platyhelminthes</taxon>
        <taxon>Trematoda</taxon>
        <taxon>Digenea</taxon>
        <taxon>Strigeidida</taxon>
        <taxon>Schistosomatoidea</taxon>
        <taxon>Schistosomatidae</taxon>
        <taxon>Schistosoma</taxon>
    </lineage>
</organism>
<dbReference type="SMART" id="SM00425">
    <property type="entry name" value="TBOX"/>
    <property type="match status" value="1"/>
</dbReference>
<evidence type="ECO:0000313" key="10">
    <source>
        <dbReference type="Proteomes" id="UP000311919"/>
    </source>
</evidence>
<feature type="domain" description="T-box" evidence="8">
    <location>
        <begin position="453"/>
        <end position="631"/>
    </location>
</feature>
<evidence type="ECO:0000256" key="6">
    <source>
        <dbReference type="PROSITE-ProRule" id="PRU00201"/>
    </source>
</evidence>
<evidence type="ECO:0000259" key="8">
    <source>
        <dbReference type="PROSITE" id="PS50252"/>
    </source>
</evidence>
<gene>
    <name evidence="9" type="ORF">EWB00_001380</name>
</gene>
<dbReference type="SUPFAM" id="SSF49417">
    <property type="entry name" value="p53-like transcription factors"/>
    <property type="match status" value="1"/>
</dbReference>
<dbReference type="PANTHER" id="PTHR11267">
    <property type="entry name" value="T-BOX PROTEIN-RELATED"/>
    <property type="match status" value="1"/>
</dbReference>
<evidence type="ECO:0000256" key="7">
    <source>
        <dbReference type="SAM" id="MobiDB-lite"/>
    </source>
</evidence>
<dbReference type="Proteomes" id="UP000311919">
    <property type="component" value="Unassembled WGS sequence"/>
</dbReference>
<dbReference type="InterPro" id="IPR036960">
    <property type="entry name" value="T-box_sf"/>
</dbReference>
<evidence type="ECO:0000256" key="4">
    <source>
        <dbReference type="ARBA" id="ARBA00023163"/>
    </source>
</evidence>
<dbReference type="Gene3D" id="2.60.40.820">
    <property type="entry name" value="Transcription factor, T-box"/>
    <property type="match status" value="1"/>
</dbReference>
<dbReference type="EMBL" id="SKCS01000015">
    <property type="protein sequence ID" value="TNN20975.1"/>
    <property type="molecule type" value="Genomic_DNA"/>
</dbReference>
<dbReference type="FunFam" id="2.60.40.820:FF:000016">
    <property type="entry name" value="T-box transcription factor TBX2-A"/>
    <property type="match status" value="1"/>
</dbReference>
<reference evidence="9 10" key="1">
    <citation type="submission" date="2019-03" db="EMBL/GenBank/DDBJ databases">
        <title>An improved genome assembly of the fluke Schistosoma japonicum.</title>
        <authorList>
            <person name="Hu W."/>
            <person name="Luo F."/>
            <person name="Yin M."/>
            <person name="Mo X."/>
            <person name="Sun C."/>
            <person name="Wu Q."/>
            <person name="Zhu B."/>
            <person name="Xiang M."/>
            <person name="Wang J."/>
            <person name="Wang Y."/>
            <person name="Zhang T."/>
            <person name="Xu B."/>
            <person name="Zheng H."/>
            <person name="Feng Z."/>
        </authorList>
    </citation>
    <scope>NUCLEOTIDE SEQUENCE [LARGE SCALE GENOMIC DNA]</scope>
    <source>
        <strain evidence="9">HuSjv2</strain>
        <tissue evidence="9">Worms</tissue>
    </source>
</reference>
<evidence type="ECO:0000313" key="9">
    <source>
        <dbReference type="EMBL" id="TNN20975.1"/>
    </source>
</evidence>
<dbReference type="GO" id="GO:0001708">
    <property type="term" value="P:cell fate specification"/>
    <property type="evidence" value="ECO:0007669"/>
    <property type="project" value="TreeGrafter"/>
</dbReference>
<dbReference type="GO" id="GO:0005634">
    <property type="term" value="C:nucleus"/>
    <property type="evidence" value="ECO:0007669"/>
    <property type="project" value="UniProtKB-SubCell"/>
</dbReference>
<evidence type="ECO:0000256" key="1">
    <source>
        <dbReference type="ARBA" id="ARBA00004123"/>
    </source>
</evidence>
<dbReference type="InterPro" id="IPR001699">
    <property type="entry name" value="TF_T-box"/>
</dbReference>
<name>A0A4Z2DWQ3_SCHJA</name>
<proteinExistence type="predicted"/>
<dbReference type="OrthoDB" id="7442607at2759"/>
<dbReference type="Pfam" id="PF00907">
    <property type="entry name" value="T-box"/>
    <property type="match status" value="1"/>
</dbReference>
<dbReference type="InterPro" id="IPR046360">
    <property type="entry name" value="T-box_DNA-bd"/>
</dbReference>
<keyword evidence="2" id="KW-0805">Transcription regulation</keyword>
<dbReference type="GO" id="GO:0045893">
    <property type="term" value="P:positive regulation of DNA-templated transcription"/>
    <property type="evidence" value="ECO:0007669"/>
    <property type="project" value="InterPro"/>
</dbReference>
<feature type="region of interest" description="Disordered" evidence="7">
    <location>
        <begin position="1083"/>
        <end position="1144"/>
    </location>
</feature>